<organism evidence="2 3">
    <name type="scientific">Rubroshorea leprosula</name>
    <dbReference type="NCBI Taxonomy" id="152421"/>
    <lineage>
        <taxon>Eukaryota</taxon>
        <taxon>Viridiplantae</taxon>
        <taxon>Streptophyta</taxon>
        <taxon>Embryophyta</taxon>
        <taxon>Tracheophyta</taxon>
        <taxon>Spermatophyta</taxon>
        <taxon>Magnoliopsida</taxon>
        <taxon>eudicotyledons</taxon>
        <taxon>Gunneridae</taxon>
        <taxon>Pentapetalae</taxon>
        <taxon>rosids</taxon>
        <taxon>malvids</taxon>
        <taxon>Malvales</taxon>
        <taxon>Dipterocarpaceae</taxon>
        <taxon>Rubroshorea</taxon>
    </lineage>
</organism>
<dbReference type="PANTHER" id="PTHR47809:SF2">
    <property type="entry name" value="DNA-BINDING BROMODOMAIN-CONTAINING PROTEIN"/>
    <property type="match status" value="1"/>
</dbReference>
<feature type="region of interest" description="Disordered" evidence="1">
    <location>
        <begin position="165"/>
        <end position="188"/>
    </location>
</feature>
<evidence type="ECO:0000313" key="3">
    <source>
        <dbReference type="Proteomes" id="UP001054252"/>
    </source>
</evidence>
<feature type="compositionally biased region" description="Basic residues" evidence="1">
    <location>
        <begin position="1"/>
        <end position="12"/>
    </location>
</feature>
<dbReference type="Proteomes" id="UP001054252">
    <property type="component" value="Unassembled WGS sequence"/>
</dbReference>
<feature type="compositionally biased region" description="Low complexity" evidence="1">
    <location>
        <begin position="22"/>
        <end position="33"/>
    </location>
</feature>
<feature type="compositionally biased region" description="Basic and acidic residues" evidence="1">
    <location>
        <begin position="37"/>
        <end position="46"/>
    </location>
</feature>
<reference evidence="2 3" key="1">
    <citation type="journal article" date="2021" name="Commun. Biol.">
        <title>The genome of Shorea leprosula (Dipterocarpaceae) highlights the ecological relevance of drought in aseasonal tropical rainforests.</title>
        <authorList>
            <person name="Ng K.K.S."/>
            <person name="Kobayashi M.J."/>
            <person name="Fawcett J.A."/>
            <person name="Hatakeyama M."/>
            <person name="Paape T."/>
            <person name="Ng C.H."/>
            <person name="Ang C.C."/>
            <person name="Tnah L.H."/>
            <person name="Lee C.T."/>
            <person name="Nishiyama T."/>
            <person name="Sese J."/>
            <person name="O'Brien M.J."/>
            <person name="Copetti D."/>
            <person name="Mohd Noor M.I."/>
            <person name="Ong R.C."/>
            <person name="Putra M."/>
            <person name="Sireger I.Z."/>
            <person name="Indrioko S."/>
            <person name="Kosugi Y."/>
            <person name="Izuno A."/>
            <person name="Isagi Y."/>
            <person name="Lee S.L."/>
            <person name="Shimizu K.K."/>
        </authorList>
    </citation>
    <scope>NUCLEOTIDE SEQUENCE [LARGE SCALE GENOMIC DNA]</scope>
    <source>
        <strain evidence="2">214</strain>
    </source>
</reference>
<evidence type="ECO:0000313" key="2">
    <source>
        <dbReference type="EMBL" id="GKV24439.1"/>
    </source>
</evidence>
<keyword evidence="3" id="KW-1185">Reference proteome</keyword>
<proteinExistence type="predicted"/>
<dbReference type="PANTHER" id="PTHR47809">
    <property type="entry name" value="DNA-BINDING BROMODOMAIN-CONTAINING PROTEIN"/>
    <property type="match status" value="1"/>
</dbReference>
<feature type="compositionally biased region" description="Basic and acidic residues" evidence="1">
    <location>
        <begin position="89"/>
        <end position="98"/>
    </location>
</feature>
<dbReference type="EMBL" id="BPVZ01000065">
    <property type="protein sequence ID" value="GKV24439.1"/>
    <property type="molecule type" value="Genomic_DNA"/>
</dbReference>
<evidence type="ECO:0000256" key="1">
    <source>
        <dbReference type="SAM" id="MobiDB-lite"/>
    </source>
</evidence>
<gene>
    <name evidence="2" type="ORF">SLEP1_g34049</name>
</gene>
<sequence length="286" mass="31834">MNRKRGHKKGNKPKAPATTAPSEAVVNVVSEENTGNDEYKSGKEVDTPSSTGTDQPLKESLPVAESPCGEDLPLNNSESVDLEEDAEMEDKREVKMDCSEQQCRCSPMEERREEDEEEGEDEDEENEVKILGKGEVESKQQSQLGNSLVEEPIRQSQPEIADKLGATTQSQKGSTPAEREEQSKAVHGKRHKVFQSPASSQHNEIHFLASVLLDNHGGEKFIYTELQDKAKMLNSFYPENSMLLNLCGTLFPNNHKSVWRGPHSLFQRQGSSQTASIQAAMETFMK</sequence>
<accession>A0AAV5KIN8</accession>
<dbReference type="AlphaFoldDB" id="A0AAV5KIN8"/>
<comment type="caution">
    <text evidence="2">The sequence shown here is derived from an EMBL/GenBank/DDBJ whole genome shotgun (WGS) entry which is preliminary data.</text>
</comment>
<feature type="compositionally biased region" description="Basic and acidic residues" evidence="1">
    <location>
        <begin position="127"/>
        <end position="138"/>
    </location>
</feature>
<name>A0AAV5KIN8_9ROSI</name>
<feature type="compositionally biased region" description="Acidic residues" evidence="1">
    <location>
        <begin position="112"/>
        <end position="126"/>
    </location>
</feature>
<feature type="region of interest" description="Disordered" evidence="1">
    <location>
        <begin position="1"/>
        <end position="152"/>
    </location>
</feature>
<protein>
    <submittedName>
        <fullName evidence="2">Uncharacterized protein</fullName>
    </submittedName>
</protein>